<dbReference type="OrthoDB" id="514943at2"/>
<keyword evidence="1" id="KW-0732">Signal</keyword>
<sequence length="133" mass="15124">MKKRIVRLFGAIVVLPSLASLLQPQLAVALNSKSEKLSLADNSLVRLETRTIKDDYKLFFSNRQNTSSEVFGNVQNYNAFGAFSDGDDGVWQINEDVKLLVNEPLVERNNILTPRQDFYEGIDRVEVQTELFE</sequence>
<name>A0A3S1ACS5_CHLFR</name>
<feature type="signal peptide" evidence="1">
    <location>
        <begin position="1"/>
        <end position="19"/>
    </location>
</feature>
<proteinExistence type="predicted"/>
<dbReference type="Proteomes" id="UP000268857">
    <property type="component" value="Unassembled WGS sequence"/>
</dbReference>
<evidence type="ECO:0000313" key="3">
    <source>
        <dbReference type="Proteomes" id="UP000268857"/>
    </source>
</evidence>
<comment type="caution">
    <text evidence="2">The sequence shown here is derived from an EMBL/GenBank/DDBJ whole genome shotgun (WGS) entry which is preliminary data.</text>
</comment>
<accession>A0A3S1ACS5</accession>
<dbReference type="AlphaFoldDB" id="A0A3S1ACS5"/>
<keyword evidence="3" id="KW-1185">Reference proteome</keyword>
<evidence type="ECO:0000256" key="1">
    <source>
        <dbReference type="SAM" id="SignalP"/>
    </source>
</evidence>
<reference evidence="2 3" key="1">
    <citation type="journal article" date="2019" name="Genome Biol. Evol.">
        <title>Day and night: Metabolic profiles and evolutionary relationships of six axenic non-marine cyanobacteria.</title>
        <authorList>
            <person name="Will S.E."/>
            <person name="Henke P."/>
            <person name="Boedeker C."/>
            <person name="Huang S."/>
            <person name="Brinkmann H."/>
            <person name="Rohde M."/>
            <person name="Jarek M."/>
            <person name="Friedl T."/>
            <person name="Seufert S."/>
            <person name="Schumacher M."/>
            <person name="Overmann J."/>
            <person name="Neumann-Schaal M."/>
            <person name="Petersen J."/>
        </authorList>
    </citation>
    <scope>NUCLEOTIDE SEQUENCE [LARGE SCALE GENOMIC DNA]</scope>
    <source>
        <strain evidence="2 3">PCC 6912</strain>
    </source>
</reference>
<protein>
    <recommendedName>
        <fullName evidence="4">Alginate export domain-containing protein</fullName>
    </recommendedName>
</protein>
<evidence type="ECO:0008006" key="4">
    <source>
        <dbReference type="Google" id="ProtNLM"/>
    </source>
</evidence>
<dbReference type="RefSeq" id="WP_016876805.1">
    <property type="nucleotide sequence ID" value="NZ_AJLN01000152.1"/>
</dbReference>
<gene>
    <name evidence="2" type="ORF">PCC6912_45340</name>
</gene>
<organism evidence="2 3">
    <name type="scientific">Chlorogloeopsis fritschii PCC 6912</name>
    <dbReference type="NCBI Taxonomy" id="211165"/>
    <lineage>
        <taxon>Bacteria</taxon>
        <taxon>Bacillati</taxon>
        <taxon>Cyanobacteriota</taxon>
        <taxon>Cyanophyceae</taxon>
        <taxon>Nostocales</taxon>
        <taxon>Chlorogloeopsidaceae</taxon>
        <taxon>Chlorogloeopsis</taxon>
    </lineage>
</organism>
<evidence type="ECO:0000313" key="2">
    <source>
        <dbReference type="EMBL" id="RUR75962.1"/>
    </source>
</evidence>
<feature type="chain" id="PRO_5018590125" description="Alginate export domain-containing protein" evidence="1">
    <location>
        <begin position="20"/>
        <end position="133"/>
    </location>
</feature>
<dbReference type="EMBL" id="RSCJ01000022">
    <property type="protein sequence ID" value="RUR75962.1"/>
    <property type="molecule type" value="Genomic_DNA"/>
</dbReference>